<evidence type="ECO:0000313" key="2">
    <source>
        <dbReference type="EMBL" id="EGA92301.1"/>
    </source>
</evidence>
<organism evidence="2 3">
    <name type="scientific">Clostridium symbiosum (strain WAL-14163)</name>
    <dbReference type="NCBI Taxonomy" id="742740"/>
    <lineage>
        <taxon>Bacteria</taxon>
        <taxon>Bacillati</taxon>
        <taxon>Bacillota</taxon>
        <taxon>Clostridia</taxon>
        <taxon>Lachnospirales</taxon>
        <taxon>Lachnospiraceae</taxon>
        <taxon>Otoolea</taxon>
    </lineage>
</organism>
<reference evidence="2 3" key="1">
    <citation type="submission" date="2010-12" db="EMBL/GenBank/DDBJ databases">
        <title>The Genome Sequence of Clostridium symbiosum strain WAL-14163.</title>
        <authorList>
            <person name="Earl A."/>
            <person name="Ward D."/>
            <person name="Feldgarden M."/>
            <person name="Gevers D."/>
            <person name="Finegold S.M."/>
            <person name="Summanen P.H."/>
            <person name="Molitoris D.R."/>
            <person name="Vaisanen M.L."/>
            <person name="Daigneault M."/>
            <person name="Young S.K."/>
            <person name="Zeng Q."/>
            <person name="Gargeya S."/>
            <person name="Fitzgerald M."/>
            <person name="Haas B."/>
            <person name="Abouelleil A."/>
            <person name="Alvarado L."/>
            <person name="Arachchi H.M."/>
            <person name="Berlin A."/>
            <person name="Brown A."/>
            <person name="Chapman S.B."/>
            <person name="Chen Z."/>
            <person name="Dunbar C."/>
            <person name="Freedman E."/>
            <person name="Gearin G."/>
            <person name="Gellesch M."/>
            <person name="Goldberg J."/>
            <person name="Griggs A."/>
            <person name="Gujja S."/>
            <person name="Heilman E."/>
            <person name="Heiman D."/>
            <person name="Howarth C."/>
            <person name="Larson L."/>
            <person name="Lui A."/>
            <person name="MacDonald P.J.P."/>
            <person name="Mehta T."/>
            <person name="Montmayeur A."/>
            <person name="Murphy C."/>
            <person name="Neiman D."/>
            <person name="Pearson M."/>
            <person name="Priest M."/>
            <person name="Roberts A."/>
            <person name="Saif S."/>
            <person name="Shea T."/>
            <person name="Shenoy N."/>
            <person name="Sisk P."/>
            <person name="Stolte C."/>
            <person name="Sykes S."/>
            <person name="White J."/>
            <person name="Yandava C."/>
            <person name="Nusbaum C."/>
            <person name="Birren B."/>
        </authorList>
    </citation>
    <scope>NUCLEOTIDE SEQUENCE [LARGE SCALE GENOMIC DNA]</scope>
    <source>
        <strain evidence="2 3">WAL-14163</strain>
    </source>
</reference>
<dbReference type="SUPFAM" id="SSF160719">
    <property type="entry name" value="gpW/gp25-like"/>
    <property type="match status" value="1"/>
</dbReference>
<dbReference type="RefSeq" id="WP_003503754.1">
    <property type="nucleotide sequence ID" value="NZ_GL834317.1"/>
</dbReference>
<keyword evidence="3" id="KW-1185">Reference proteome</keyword>
<accession>E7GSF8</accession>
<dbReference type="HOGENOM" id="CLU_133204_0_1_9"/>
<dbReference type="InterPro" id="IPR007048">
    <property type="entry name" value="IraD/Gp25-like"/>
</dbReference>
<evidence type="ECO:0000313" key="3">
    <source>
        <dbReference type="Proteomes" id="UP000002970"/>
    </source>
</evidence>
<evidence type="ECO:0000259" key="1">
    <source>
        <dbReference type="Pfam" id="PF04965"/>
    </source>
</evidence>
<dbReference type="Pfam" id="PF04965">
    <property type="entry name" value="GPW_gp25"/>
    <property type="match status" value="1"/>
</dbReference>
<dbReference type="Proteomes" id="UP000002970">
    <property type="component" value="Unassembled WGS sequence"/>
</dbReference>
<comment type="caution">
    <text evidence="2">The sequence shown here is derived from an EMBL/GenBank/DDBJ whole genome shotgun (WGS) entry which is preliminary data.</text>
</comment>
<sequence length="137" mass="15505">MANQSGAGSFLGTGWKFPPQVDYATGRMKTVSQEEDIAEAVMLILSTSRGERVMRPDFGSGINKFIFAEMNYTTVREMEREIVNAVTAWEPRVIEPEAEVGLERLQEGIVMISVRYIVRSTNNPYNLVFPYYINEGQ</sequence>
<dbReference type="Gene3D" id="3.10.450.40">
    <property type="match status" value="1"/>
</dbReference>
<name>E7GSF8_CLOS6</name>
<feature type="domain" description="IraD/Gp25-like" evidence="1">
    <location>
        <begin position="32"/>
        <end position="122"/>
    </location>
</feature>
<gene>
    <name evidence="2" type="ORF">HMPREF9474_03853</name>
</gene>
<proteinExistence type="predicted"/>
<dbReference type="STRING" id="1512.GCA_900049235_04165"/>
<protein>
    <recommendedName>
        <fullName evidence="1">IraD/Gp25-like domain-containing protein</fullName>
    </recommendedName>
</protein>
<dbReference type="AlphaFoldDB" id="E7GSF8"/>
<dbReference type="eggNOG" id="COG3628">
    <property type="taxonomic scope" value="Bacteria"/>
</dbReference>
<dbReference type="EMBL" id="ADLQ01000083">
    <property type="protein sequence ID" value="EGA92301.1"/>
    <property type="molecule type" value="Genomic_DNA"/>
</dbReference>